<feature type="region of interest" description="Disordered" evidence="1">
    <location>
        <begin position="239"/>
        <end position="259"/>
    </location>
</feature>
<proteinExistence type="predicted"/>
<name>A0A372FSH0_9ACTN</name>
<evidence type="ECO:0000256" key="1">
    <source>
        <dbReference type="SAM" id="MobiDB-lite"/>
    </source>
</evidence>
<dbReference type="OrthoDB" id="134501at2"/>
<accession>A0A372FSH0</accession>
<keyword evidence="3" id="KW-1185">Reference proteome</keyword>
<gene>
    <name evidence="2" type="ORF">D0Q02_26000</name>
</gene>
<dbReference type="EMBL" id="QVFU01000046">
    <property type="protein sequence ID" value="RFS43732.1"/>
    <property type="molecule type" value="Genomic_DNA"/>
</dbReference>
<feature type="compositionally biased region" description="Pro residues" evidence="1">
    <location>
        <begin position="489"/>
        <end position="503"/>
    </location>
</feature>
<reference evidence="2 3" key="1">
    <citation type="submission" date="2018-08" db="EMBL/GenBank/DDBJ databases">
        <title>Verrucosispora craniellae sp. nov., isolated from a marine sponge in the South China Sea.</title>
        <authorList>
            <person name="Li L."/>
            <person name="Lin H.W."/>
        </authorList>
    </citation>
    <scope>NUCLEOTIDE SEQUENCE [LARGE SCALE GENOMIC DNA]</scope>
    <source>
        <strain evidence="2 3">LHW63014</strain>
    </source>
</reference>
<feature type="region of interest" description="Disordered" evidence="1">
    <location>
        <begin position="489"/>
        <end position="514"/>
    </location>
</feature>
<dbReference type="RefSeq" id="WP_147333570.1">
    <property type="nucleotide sequence ID" value="NZ_CP061725.1"/>
</dbReference>
<evidence type="ECO:0000313" key="2">
    <source>
        <dbReference type="EMBL" id="RFS43732.1"/>
    </source>
</evidence>
<feature type="compositionally biased region" description="Low complexity" evidence="1">
    <location>
        <begin position="250"/>
        <end position="259"/>
    </location>
</feature>
<sequence>MLSVERSTMLRRTILSVVIVLLATVGLAASGRPVPTRLRVAITGLPPGVVAHVGVAGPAGTHYTLTATDERRVPAGVYRVTIESVRSVDTTFHPADERHEVLVEPGRTTLAAAPYRVAIPDTTEVLDPDDPGILEIRGLRVVFAAGSPQAAALQPGDHLISGIGTRVPHMLVRRVAAMHYDGDRVVVDTQPATFDEALPAGVIRLDLVDGLTLLRPAAFAHGDEPEPLVEFSRTLSFEDSDCSPAENPPGRSSGERSSAGSLAYKLDTVDLDLDGEFAWDGIVNPTVSTFIGAAMTLEGRSEAEFTMAVKCSVKSEHDIQIGCASVLARIVRIGPIRLGCDFKVVGEAFAAAEGSWKSEAMRSRTSLGFEVGYRSESGGFHRDRFLVGEEFAEKPTAPQVEFSFGVSAGLSAELTGKDPFGIAELTVALDVKVGPTVISDSAGFRGDFKAVPTVAVGARLGRGFLKWEGEAKVPLPGLELNLWSIERPPAPPSASPSASPSPAPLSLSPTVGDRMSTERQRRAFETWFIAQHLDDGLGVRADDLDFDVVVADDLDGDALLDFIVLDRTVLYCGSAGCWTTVYLTQSLGSYTSVGMFGVGDEMAKATVRTRSGSGSAKDVIVTEKFVSQEPLYSVYTMRQGSYSFSHWEYCAGDVFETCQPVVITPLRSARGTVAPGTTPLERPSHDAKGITVGLDGQPYEEFVGKDLAPIGVLLDGEWYLVDVWKGFSGFVPASAVER</sequence>
<dbReference type="Proteomes" id="UP000262621">
    <property type="component" value="Unassembled WGS sequence"/>
</dbReference>
<protein>
    <submittedName>
        <fullName evidence="2">Uncharacterized protein</fullName>
    </submittedName>
</protein>
<evidence type="ECO:0000313" key="3">
    <source>
        <dbReference type="Proteomes" id="UP000262621"/>
    </source>
</evidence>
<comment type="caution">
    <text evidence="2">The sequence shown here is derived from an EMBL/GenBank/DDBJ whole genome shotgun (WGS) entry which is preliminary data.</text>
</comment>
<dbReference type="AlphaFoldDB" id="A0A372FSH0"/>
<organism evidence="2 3">
    <name type="scientific">Micromonospora craniellae</name>
    <dbReference type="NCBI Taxonomy" id="2294034"/>
    <lineage>
        <taxon>Bacteria</taxon>
        <taxon>Bacillati</taxon>
        <taxon>Actinomycetota</taxon>
        <taxon>Actinomycetes</taxon>
        <taxon>Micromonosporales</taxon>
        <taxon>Micromonosporaceae</taxon>
        <taxon>Micromonospora</taxon>
    </lineage>
</organism>